<dbReference type="InterPro" id="IPR027417">
    <property type="entry name" value="P-loop_NTPase"/>
</dbReference>
<reference evidence="3 4" key="1">
    <citation type="submission" date="2018-03" db="EMBL/GenBank/DDBJ databases">
        <title>Bacillus urumqiensis sp. nov., a moderately haloalkaliphilic bacterium isolated from a salt lake.</title>
        <authorList>
            <person name="Zhao B."/>
            <person name="Liao Z."/>
        </authorList>
    </citation>
    <scope>NUCLEOTIDE SEQUENCE [LARGE SCALE GENOMIC DNA]</scope>
    <source>
        <strain evidence="3 4">BZ-SZ-XJ18</strain>
    </source>
</reference>
<dbReference type="Pfam" id="PF13514">
    <property type="entry name" value="AAA_27"/>
    <property type="match status" value="1"/>
</dbReference>
<dbReference type="InterPro" id="IPR038734">
    <property type="entry name" value="YhaN_AAA"/>
</dbReference>
<dbReference type="PANTHER" id="PTHR41259:SF1">
    <property type="entry name" value="DOUBLE-STRAND BREAK REPAIR RAD50 ATPASE, PUTATIVE-RELATED"/>
    <property type="match status" value="1"/>
</dbReference>
<comment type="caution">
    <text evidence="3">The sequence shown here is derived from an EMBL/GenBank/DDBJ whole genome shotgun (WGS) entry which is preliminary data.</text>
</comment>
<dbReference type="PANTHER" id="PTHR41259">
    <property type="entry name" value="DOUBLE-STRAND BREAK REPAIR RAD50 ATPASE, PUTATIVE-RELATED"/>
    <property type="match status" value="1"/>
</dbReference>
<evidence type="ECO:0000259" key="2">
    <source>
        <dbReference type="Pfam" id="PF13514"/>
    </source>
</evidence>
<evidence type="ECO:0000256" key="1">
    <source>
        <dbReference type="SAM" id="Coils"/>
    </source>
</evidence>
<feature type="coiled-coil region" evidence="1">
    <location>
        <begin position="310"/>
        <end position="366"/>
    </location>
</feature>
<dbReference type="Gene3D" id="3.40.50.300">
    <property type="entry name" value="P-loop containing nucleotide triphosphate hydrolases"/>
    <property type="match status" value="2"/>
</dbReference>
<feature type="coiled-coil region" evidence="1">
    <location>
        <begin position="169"/>
        <end position="227"/>
    </location>
</feature>
<feature type="coiled-coil region" evidence="1">
    <location>
        <begin position="251"/>
        <end position="278"/>
    </location>
</feature>
<organism evidence="3 4">
    <name type="scientific">Alkalicoccus urumqiensis</name>
    <name type="common">Bacillus urumqiensis</name>
    <dbReference type="NCBI Taxonomy" id="1548213"/>
    <lineage>
        <taxon>Bacteria</taxon>
        <taxon>Bacillati</taxon>
        <taxon>Bacillota</taxon>
        <taxon>Bacilli</taxon>
        <taxon>Bacillales</taxon>
        <taxon>Bacillaceae</taxon>
        <taxon>Alkalicoccus</taxon>
    </lineage>
</organism>
<keyword evidence="4" id="KW-1185">Reference proteome</keyword>
<dbReference type="AlphaFoldDB" id="A0A2P6MFC2"/>
<dbReference type="Proteomes" id="UP000243650">
    <property type="component" value="Unassembled WGS sequence"/>
</dbReference>
<name>A0A2P6MFC2_ALKUR</name>
<proteinExistence type="predicted"/>
<accession>A0A2P6MFC2</accession>
<feature type="coiled-coil region" evidence="1">
    <location>
        <begin position="628"/>
        <end position="671"/>
    </location>
</feature>
<evidence type="ECO:0000313" key="4">
    <source>
        <dbReference type="Proteomes" id="UP000243650"/>
    </source>
</evidence>
<feature type="domain" description="YhaN AAA" evidence="2">
    <location>
        <begin position="1"/>
        <end position="187"/>
    </location>
</feature>
<keyword evidence="1" id="KW-0175">Coiled coil</keyword>
<dbReference type="RefSeq" id="WP_105959536.1">
    <property type="nucleotide sequence ID" value="NZ_PVNS01000010.1"/>
</dbReference>
<dbReference type="EMBL" id="PVNS01000010">
    <property type="protein sequence ID" value="PRO64978.1"/>
    <property type="molecule type" value="Genomic_DNA"/>
</dbReference>
<gene>
    <name evidence="3" type="ORF">C6I21_11030</name>
</gene>
<sequence>MIVERIQIESFGRWKHQTWELGRGSTLFYGENEAGKSTILSFIESVLFGFQTDPSTRSGGSLLIRKDGVQWYIERRQGRTKSGELRVTKNGRPSDREELLDGLTKTGFRRLYRMDLDQLQNMEDIPEDELNHLLIDTSFTAAAPLLEEDRRASQQAQALYNPRGRKTEVHQLLEQIQQLEKQRRTKERELDDYRHVRDRLEEAENDIDQLQHEVREVEKSEKQEEKLSKLKEPVLRLEALKEMGLREPSLPPQTEEKVQHLEKQLQDLEEELKKIQAAEPPVTEDPSSNLQAVDAVLEEGSEAVTKEQELDYFEEKRNALQMEKERVRETIPEDVPVSMELTPAQKEKWERLLEQEESNYFNEREQPASVPKLSRTGMAVFFLPFLLSAVLLYQQQLTAFFFLLITGLAMIPFRRRLFSSGIEAGVQRPDWVRWRADLDEWAADMGLPPGKTTASYRDILYQSSRLQEIEEELQRVQEKANKLERTLSAFYARAESLLPEQSHTTASGWVRLLQKEQKRLHAELRQWEEKQWVESRTAQVKQKLEQLTEERENWFRKAGVSNWASFWEKAAASRQDRERWEEAVLLEQQMAAVVPDKEEREQLRAVLADGNEEKTEETETRDALFAKRDKLLEEKAGLLRRLEGLERDGTYEELSRKYTHLQEELKSRMRRWAVLRAEQEMTARIRLTYEQDRQPKVLEDASERFRRMTDGVYQRLLLEPGSSAITAEREDGAVFTAGSLSRGTKELLYTAFRMAAAGYSRPFPLLLDEAMVNMDRRRRDALWKELSQYPLQQVFFTCHEHLAQEWEAHMDGRMYTL</sequence>
<dbReference type="SUPFAM" id="SSF52540">
    <property type="entry name" value="P-loop containing nucleoside triphosphate hydrolases"/>
    <property type="match status" value="1"/>
</dbReference>
<feature type="coiled-coil region" evidence="1">
    <location>
        <begin position="459"/>
        <end position="557"/>
    </location>
</feature>
<evidence type="ECO:0000313" key="3">
    <source>
        <dbReference type="EMBL" id="PRO64978.1"/>
    </source>
</evidence>
<protein>
    <recommendedName>
        <fullName evidence="2">YhaN AAA domain-containing protein</fullName>
    </recommendedName>
</protein>
<dbReference type="OrthoDB" id="9764467at2"/>